<proteinExistence type="predicted"/>
<name>A0A8D8ZGS3_9HEMI</name>
<reference evidence="1" key="1">
    <citation type="submission" date="2021-05" db="EMBL/GenBank/DDBJ databases">
        <authorList>
            <person name="Alioto T."/>
            <person name="Alioto T."/>
            <person name="Gomez Garrido J."/>
        </authorList>
    </citation>
    <scope>NUCLEOTIDE SEQUENCE</scope>
</reference>
<sequence length="117" mass="11685">MKPEDFVATISVISLFYEISSAVPSGTLFQARTRDRRSPLDLDMGPVKLQITNPLSSSNVISGAQRLASGGLNIASTGLKASKDLAGQLTGGGGVGGSGGGFSIGVNGGAPVSSFSV</sequence>
<dbReference type="AlphaFoldDB" id="A0A8D8ZGS3"/>
<protein>
    <submittedName>
        <fullName evidence="1">Uncharacterized protein</fullName>
    </submittedName>
</protein>
<accession>A0A8D8ZGS3</accession>
<dbReference type="EMBL" id="HBUF01514558">
    <property type="protein sequence ID" value="CAG6747483.1"/>
    <property type="molecule type" value="Transcribed_RNA"/>
</dbReference>
<organism evidence="1">
    <name type="scientific">Cacopsylla melanoneura</name>
    <dbReference type="NCBI Taxonomy" id="428564"/>
    <lineage>
        <taxon>Eukaryota</taxon>
        <taxon>Metazoa</taxon>
        <taxon>Ecdysozoa</taxon>
        <taxon>Arthropoda</taxon>
        <taxon>Hexapoda</taxon>
        <taxon>Insecta</taxon>
        <taxon>Pterygota</taxon>
        <taxon>Neoptera</taxon>
        <taxon>Paraneoptera</taxon>
        <taxon>Hemiptera</taxon>
        <taxon>Sternorrhyncha</taxon>
        <taxon>Psylloidea</taxon>
        <taxon>Psyllidae</taxon>
        <taxon>Psyllinae</taxon>
        <taxon>Cacopsylla</taxon>
    </lineage>
</organism>
<evidence type="ECO:0000313" key="1">
    <source>
        <dbReference type="EMBL" id="CAG6747483.1"/>
    </source>
</evidence>